<organism evidence="1 2">
    <name type="scientific">Microdochium trichocladiopsis</name>
    <dbReference type="NCBI Taxonomy" id="1682393"/>
    <lineage>
        <taxon>Eukaryota</taxon>
        <taxon>Fungi</taxon>
        <taxon>Dikarya</taxon>
        <taxon>Ascomycota</taxon>
        <taxon>Pezizomycotina</taxon>
        <taxon>Sordariomycetes</taxon>
        <taxon>Xylariomycetidae</taxon>
        <taxon>Xylariales</taxon>
        <taxon>Microdochiaceae</taxon>
        <taxon>Microdochium</taxon>
    </lineage>
</organism>
<accession>A0A9P8YBM2</accession>
<evidence type="ECO:0000313" key="1">
    <source>
        <dbReference type="EMBL" id="KAH7037726.1"/>
    </source>
</evidence>
<proteinExistence type="predicted"/>
<evidence type="ECO:0000313" key="2">
    <source>
        <dbReference type="Proteomes" id="UP000756346"/>
    </source>
</evidence>
<dbReference type="EMBL" id="JAGTJQ010000002">
    <property type="protein sequence ID" value="KAH7037726.1"/>
    <property type="molecule type" value="Genomic_DNA"/>
</dbReference>
<dbReference type="RefSeq" id="XP_046016847.1">
    <property type="nucleotide sequence ID" value="XM_046152799.1"/>
</dbReference>
<dbReference type="GeneID" id="70182345"/>
<sequence>MTSTSGSWLSQYVLLGRRVYSSSGTGDTPPLAMVVLGCAINSKNSDLRLVDEPSSAKRSAPDVGGKGAGATCSLPEPLCRVSVTICLFRVLLKLVKTAGPSVGAHPNRFCSCGQVRRRDVQVKNGKSNLRLDRERRRDVPSVFASGCSVFHLVTDGQPSRTCRTFVTLMDLT</sequence>
<dbReference type="AlphaFoldDB" id="A0A9P8YBM2"/>
<gene>
    <name evidence="1" type="ORF">B0I36DRAFT_314697</name>
</gene>
<name>A0A9P8YBM2_9PEZI</name>
<dbReference type="Proteomes" id="UP000756346">
    <property type="component" value="Unassembled WGS sequence"/>
</dbReference>
<reference evidence="1" key="1">
    <citation type="journal article" date="2021" name="Nat. Commun.">
        <title>Genetic determinants of endophytism in the Arabidopsis root mycobiome.</title>
        <authorList>
            <person name="Mesny F."/>
            <person name="Miyauchi S."/>
            <person name="Thiergart T."/>
            <person name="Pickel B."/>
            <person name="Atanasova L."/>
            <person name="Karlsson M."/>
            <person name="Huettel B."/>
            <person name="Barry K.W."/>
            <person name="Haridas S."/>
            <person name="Chen C."/>
            <person name="Bauer D."/>
            <person name="Andreopoulos W."/>
            <person name="Pangilinan J."/>
            <person name="LaButti K."/>
            <person name="Riley R."/>
            <person name="Lipzen A."/>
            <person name="Clum A."/>
            <person name="Drula E."/>
            <person name="Henrissat B."/>
            <person name="Kohler A."/>
            <person name="Grigoriev I.V."/>
            <person name="Martin F.M."/>
            <person name="Hacquard S."/>
        </authorList>
    </citation>
    <scope>NUCLEOTIDE SEQUENCE</scope>
    <source>
        <strain evidence="1">MPI-CAGE-CH-0230</strain>
    </source>
</reference>
<comment type="caution">
    <text evidence="1">The sequence shown here is derived from an EMBL/GenBank/DDBJ whole genome shotgun (WGS) entry which is preliminary data.</text>
</comment>
<keyword evidence="2" id="KW-1185">Reference proteome</keyword>
<protein>
    <submittedName>
        <fullName evidence="1">Uncharacterized protein</fullName>
    </submittedName>
</protein>